<dbReference type="AlphaFoldDB" id="A0ABC8TTG3"/>
<dbReference type="Proteomes" id="UP001642360">
    <property type="component" value="Unassembled WGS sequence"/>
</dbReference>
<reference evidence="4 5" key="1">
    <citation type="submission" date="2024-02" db="EMBL/GenBank/DDBJ databases">
        <authorList>
            <person name="Vignale AGUSTIN F."/>
            <person name="Sosa J E."/>
            <person name="Modenutti C."/>
        </authorList>
    </citation>
    <scope>NUCLEOTIDE SEQUENCE [LARGE SCALE GENOMIC DNA]</scope>
</reference>
<dbReference type="Pfam" id="PF02458">
    <property type="entry name" value="Transferase"/>
    <property type="match status" value="2"/>
</dbReference>
<dbReference type="PANTHER" id="PTHR31623">
    <property type="entry name" value="F21J9.9"/>
    <property type="match status" value="1"/>
</dbReference>
<comment type="caution">
    <text evidence="4">The sequence shown here is derived from an EMBL/GenBank/DDBJ whole genome shotgun (WGS) entry which is preliminary data.</text>
</comment>
<dbReference type="GO" id="GO:0016746">
    <property type="term" value="F:acyltransferase activity"/>
    <property type="evidence" value="ECO:0007669"/>
    <property type="project" value="UniProtKB-KW"/>
</dbReference>
<evidence type="ECO:0000313" key="5">
    <source>
        <dbReference type="Proteomes" id="UP001642360"/>
    </source>
</evidence>
<dbReference type="EMBL" id="CAUOFW020006057">
    <property type="protein sequence ID" value="CAK9172786.1"/>
    <property type="molecule type" value="Genomic_DNA"/>
</dbReference>
<gene>
    <name evidence="4" type="ORF">ILEXP_LOCUS42462</name>
</gene>
<keyword evidence="5" id="KW-1185">Reference proteome</keyword>
<keyword evidence="2" id="KW-0808">Transferase</keyword>
<proteinExistence type="inferred from homology"/>
<keyword evidence="3" id="KW-0012">Acyltransferase</keyword>
<accession>A0ABC8TTG3</accession>
<evidence type="ECO:0000256" key="1">
    <source>
        <dbReference type="ARBA" id="ARBA00009861"/>
    </source>
</evidence>
<evidence type="ECO:0000256" key="3">
    <source>
        <dbReference type="ARBA" id="ARBA00023315"/>
    </source>
</evidence>
<organism evidence="4 5">
    <name type="scientific">Ilex paraguariensis</name>
    <name type="common">yerba mate</name>
    <dbReference type="NCBI Taxonomy" id="185542"/>
    <lineage>
        <taxon>Eukaryota</taxon>
        <taxon>Viridiplantae</taxon>
        <taxon>Streptophyta</taxon>
        <taxon>Embryophyta</taxon>
        <taxon>Tracheophyta</taxon>
        <taxon>Spermatophyta</taxon>
        <taxon>Magnoliopsida</taxon>
        <taxon>eudicotyledons</taxon>
        <taxon>Gunneridae</taxon>
        <taxon>Pentapetalae</taxon>
        <taxon>asterids</taxon>
        <taxon>campanulids</taxon>
        <taxon>Aquifoliales</taxon>
        <taxon>Aquifoliaceae</taxon>
        <taxon>Ilex</taxon>
    </lineage>
</organism>
<comment type="similarity">
    <text evidence="1">Belongs to the plant acyltransferase family.</text>
</comment>
<dbReference type="PANTHER" id="PTHR31623:SF110">
    <property type="entry name" value="VINORINE SYNTHASE-LIKE"/>
    <property type="match status" value="1"/>
</dbReference>
<evidence type="ECO:0000313" key="4">
    <source>
        <dbReference type="EMBL" id="CAK9172786.1"/>
    </source>
</evidence>
<name>A0ABC8TTG3_9AQUA</name>
<evidence type="ECO:0000256" key="2">
    <source>
        <dbReference type="ARBA" id="ARBA00022679"/>
    </source>
</evidence>
<dbReference type="Gene3D" id="3.30.559.10">
    <property type="entry name" value="Chloramphenicol acetyltransferase-like domain"/>
    <property type="match status" value="1"/>
</dbReference>
<protein>
    <submittedName>
        <fullName evidence="4">Uncharacterized protein</fullName>
    </submittedName>
</protein>
<dbReference type="InterPro" id="IPR023213">
    <property type="entry name" value="CAT-like_dom_sf"/>
</dbReference>
<sequence>MTLEVKIIATEKIKPASPTSLPLRTYKVSILDPLFRHAYVPMVLFYPNDQTSSDLDDAIAIAGRTQRRLKQSLSETLTRYYPFVGEVQDDLQIEFNDEGVYYVEAQVDEHLTDFLRKPDIKSLHILLPFDPNSMEYISTPYVVRIQVNIFNYGGGAISMCTSHIFIDGHTSTMFLKAWAATARGQSLEQKCVIGASKAIHGSKESSVLSLSVNLRRKSLSPFLESSVGNIIWMVIAQCKVNSNLVLPFIVGHLKNSIVEINSDFVEEIKSDEGSLKVGEHLKEMAQLYSNPDADYFLVTSWCNFGLHEANFGWGKPKWWCISTLSTNTSVLSNVIYLVDTKVGDGIKAWVCLSEQYMAVFERDPELLAFASLDPSPLEHDNQG</sequence>